<dbReference type="AlphaFoldDB" id="A0A9D7XWZ3"/>
<protein>
    <submittedName>
        <fullName evidence="4">CHAT domain-containing protein</fullName>
    </submittedName>
</protein>
<dbReference type="GO" id="GO:0016052">
    <property type="term" value="P:carbohydrate catabolic process"/>
    <property type="evidence" value="ECO:0007669"/>
    <property type="project" value="InterPro"/>
</dbReference>
<evidence type="ECO:0000313" key="4">
    <source>
        <dbReference type="EMBL" id="MBL0003360.1"/>
    </source>
</evidence>
<feature type="domain" description="Carbohydrate-binding" evidence="2">
    <location>
        <begin position="509"/>
        <end position="685"/>
    </location>
</feature>
<dbReference type="PRINTS" id="PR01217">
    <property type="entry name" value="PRICHEXTENSN"/>
</dbReference>
<feature type="compositionally biased region" description="Pro residues" evidence="1">
    <location>
        <begin position="375"/>
        <end position="437"/>
    </location>
</feature>
<reference evidence="4" key="1">
    <citation type="submission" date="2020-10" db="EMBL/GenBank/DDBJ databases">
        <title>Connecting structure to function with the recovery of over 1000 high-quality activated sludge metagenome-assembled genomes encoding full-length rRNA genes using long-read sequencing.</title>
        <authorList>
            <person name="Singleton C.M."/>
            <person name="Petriglieri F."/>
            <person name="Kristensen J.M."/>
            <person name="Kirkegaard R.H."/>
            <person name="Michaelsen T.Y."/>
            <person name="Andersen M.H."/>
            <person name="Karst S.M."/>
            <person name="Dueholm M.S."/>
            <person name="Nielsen P.H."/>
            <person name="Albertsen M."/>
        </authorList>
    </citation>
    <scope>NUCLEOTIDE SEQUENCE</scope>
    <source>
        <strain evidence="4">Ribe_18-Q3-R11-54_MAXAC.001</strain>
    </source>
</reference>
<gene>
    <name evidence="4" type="ORF">IPP00_05030</name>
</gene>
<dbReference type="InterPro" id="IPR010502">
    <property type="entry name" value="Carb-bd_dom_fam9"/>
</dbReference>
<dbReference type="SUPFAM" id="SSF49344">
    <property type="entry name" value="CBD9-like"/>
    <property type="match status" value="1"/>
</dbReference>
<evidence type="ECO:0000259" key="2">
    <source>
        <dbReference type="Pfam" id="PF06452"/>
    </source>
</evidence>
<proteinExistence type="predicted"/>
<dbReference type="Pfam" id="PF06452">
    <property type="entry name" value="CBM9_1"/>
    <property type="match status" value="1"/>
</dbReference>
<dbReference type="Pfam" id="PF12770">
    <property type="entry name" value="CHAT"/>
    <property type="match status" value="1"/>
</dbReference>
<dbReference type="InterPro" id="IPR024983">
    <property type="entry name" value="CHAT_dom"/>
</dbReference>
<dbReference type="Proteomes" id="UP000886632">
    <property type="component" value="Unassembled WGS sequence"/>
</dbReference>
<comment type="caution">
    <text evidence="4">The sequence shown here is derived from an EMBL/GenBank/DDBJ whole genome shotgun (WGS) entry which is preliminary data.</text>
</comment>
<sequence>MARIPDYLDFDLELTDAGEGGYTARVLASPKGEASADFRMPFLGVDLENVILKLGRTRSGVRALGSPQHDLARTFGGQLYDTVFSGEVGTCFRRSLDEADEQGKGLRIKLRLTDVPSLADVPWEYLYAAGLGRFLVLSESTPIIRYLDLPREVLPLTVTPPLRILLAVCSPTNLTQLDTQAEVARVAESLRDLVERGLVIVDPLPNATLTALRQALRATDYHVLHFIGHGGFDPVAGDGVLAFEDADHLGHLVSGQDLGTLLHDMRTLRLAVLNACEGARQSPTDPFSGVAQCLVRQGLPAVVAMQFEITDTAATSLSSEFYAALADGLPIDAALAHARMSVFAADNDVEWGTPVLYLRARDGRIFDVATQDAAPPTPAPMPTPTPVATPAPTPAPAPPSPIPIPYPISTTPPTPAPMPVPTSATPPPMPVPTPPTPQTGAGGIPADAPGAPKQRHPAVAPAVVAAVIVTLGLVAAFLLRPDGGAATNGPGPAPKAFNGFVAMRGTPVIDGQANEWAGAVPYVSDVLVAGKATKIKATWSLMWDQQAFYVVADVADPNLMPADQTAPDQQWRGDSVSFELGADPRGLAVEAGLRATDAHYIVGLTPTTPARTKIVINRANVTKNTIDAGRFHGESDAVVALIPGGYRVEARLPWAVTGVAPLGVQTGQVFGINLNASDAGSSPKEFAAMYSSNRGRTSANQVRPAAWQVVQLQG</sequence>
<name>A0A9D7XWZ3_9MICO</name>
<dbReference type="GO" id="GO:0004553">
    <property type="term" value="F:hydrolase activity, hydrolyzing O-glycosyl compounds"/>
    <property type="evidence" value="ECO:0007669"/>
    <property type="project" value="InterPro"/>
</dbReference>
<dbReference type="GO" id="GO:0030246">
    <property type="term" value="F:carbohydrate binding"/>
    <property type="evidence" value="ECO:0007669"/>
    <property type="project" value="InterPro"/>
</dbReference>
<dbReference type="EMBL" id="JADKGK010000011">
    <property type="protein sequence ID" value="MBL0003360.1"/>
    <property type="molecule type" value="Genomic_DNA"/>
</dbReference>
<feature type="region of interest" description="Disordered" evidence="1">
    <location>
        <begin position="371"/>
        <end position="441"/>
    </location>
</feature>
<dbReference type="Gene3D" id="2.60.40.1190">
    <property type="match status" value="1"/>
</dbReference>
<organism evidence="4 5">
    <name type="scientific">Candidatus Phosphoribacter hodrii</name>
    <dbReference type="NCBI Taxonomy" id="2953743"/>
    <lineage>
        <taxon>Bacteria</taxon>
        <taxon>Bacillati</taxon>
        <taxon>Actinomycetota</taxon>
        <taxon>Actinomycetes</taxon>
        <taxon>Micrococcales</taxon>
        <taxon>Dermatophilaceae</taxon>
        <taxon>Candidatus Phosphoribacter</taxon>
    </lineage>
</organism>
<evidence type="ECO:0000256" key="1">
    <source>
        <dbReference type="SAM" id="MobiDB-lite"/>
    </source>
</evidence>
<evidence type="ECO:0000313" key="5">
    <source>
        <dbReference type="Proteomes" id="UP000886632"/>
    </source>
</evidence>
<feature type="domain" description="CHAT" evidence="3">
    <location>
        <begin position="78"/>
        <end position="348"/>
    </location>
</feature>
<evidence type="ECO:0000259" key="3">
    <source>
        <dbReference type="Pfam" id="PF12770"/>
    </source>
</evidence>
<accession>A0A9D7XWZ3</accession>